<dbReference type="Pfam" id="PF01546">
    <property type="entry name" value="Peptidase_M20"/>
    <property type="match status" value="1"/>
</dbReference>
<dbReference type="InterPro" id="IPR002933">
    <property type="entry name" value="Peptidase_M20"/>
</dbReference>
<feature type="binding site" evidence="3">
    <location>
        <position position="131"/>
    </location>
    <ligand>
        <name>Zn(2+)</name>
        <dbReference type="ChEBI" id="CHEBI:29105"/>
        <label>2</label>
    </ligand>
</feature>
<feature type="domain" description="Peptidase M20 dimerisation" evidence="5">
    <location>
        <begin position="214"/>
        <end position="315"/>
    </location>
</feature>
<evidence type="ECO:0000313" key="6">
    <source>
        <dbReference type="EMBL" id="ALS25217.1"/>
    </source>
</evidence>
<dbReference type="GO" id="GO:0016813">
    <property type="term" value="F:hydrolase activity, acting on carbon-nitrogen (but not peptide) bonds, in linear amidines"/>
    <property type="evidence" value="ECO:0007669"/>
    <property type="project" value="InterPro"/>
</dbReference>
<evidence type="ECO:0000259" key="5">
    <source>
        <dbReference type="Pfam" id="PF07687"/>
    </source>
</evidence>
<sequence length="420" mass="45285">MNDALLKADAETIERDIESLAAMVDSSKPGWTRRPFTPWYEQGRQWLRERMVEIGMHVEIDAASNLIGRLPGSDPSLKPIMVGSHTDTVTGGGRFDGIIGVLAGLEIVRTLKRAGIVLRHPLMVVDFTAEEPSEFGISTIGSRGMVGNLPEEMLERTDPSGLVLRDAIRLAGGDPDALPSAALGPGDIALYLELHIEQGPVLEQTGTKLGVVTGIVGIHRYRVTVEGRPNHAGTTPMTMRSDALTGAARMILELEAICREHDAEPVVGTVGKLTVEPNASNVIPGRVVFDLEVRSLSVDIMEELICAFKRRTEEIALNCGIAISMDCLSKSEPIRVDEDVQAIIRSGCAATASSISLPSGAGHDANQIARIAPIGMVFVPSKDGRSHCPEEWTDYADVALGVEALTRTIVLYDNLRMKNE</sequence>
<feature type="binding site" evidence="3">
    <location>
        <position position="387"/>
    </location>
    <ligand>
        <name>Zn(2+)</name>
        <dbReference type="ChEBI" id="CHEBI:29105"/>
        <label>2</label>
    </ligand>
</feature>
<dbReference type="SUPFAM" id="SSF53187">
    <property type="entry name" value="Zn-dependent exopeptidases"/>
    <property type="match status" value="1"/>
</dbReference>
<dbReference type="PROSITE" id="PS00758">
    <property type="entry name" value="ARGE_DAPE_CPG2_1"/>
    <property type="match status" value="1"/>
</dbReference>
<keyword evidence="3" id="KW-0479">Metal-binding</keyword>
<reference evidence="6 7" key="2">
    <citation type="journal article" date="2016" name="Genome Announc.">
        <title>Complete Genome Sequences of Two Interactive Moderate Thermophiles, Paenibacillus napthalenovorans 32O-Y and Paenibacillus sp. 32O-W.</title>
        <authorList>
            <person name="Butler R.R.III."/>
            <person name="Wang J."/>
            <person name="Stark B.C."/>
            <person name="Pombert J.F."/>
        </authorList>
    </citation>
    <scope>NUCLEOTIDE SEQUENCE [LARGE SCALE GENOMIC DNA]</scope>
    <source>
        <strain evidence="6 7">32O-Y</strain>
    </source>
</reference>
<gene>
    <name evidence="6" type="ORF">IJ22_49550</name>
</gene>
<dbReference type="GO" id="GO:0046872">
    <property type="term" value="F:metal ion binding"/>
    <property type="evidence" value="ECO:0007669"/>
    <property type="project" value="UniProtKB-KW"/>
</dbReference>
<feature type="binding site" evidence="3">
    <location>
        <position position="85"/>
    </location>
    <ligand>
        <name>Zn(2+)</name>
        <dbReference type="ChEBI" id="CHEBI:29105"/>
        <label>1</label>
    </ligand>
</feature>
<dbReference type="InterPro" id="IPR011650">
    <property type="entry name" value="Peptidase_M20_dimer"/>
</dbReference>
<dbReference type="OrthoDB" id="9808195at2"/>
<dbReference type="SUPFAM" id="SSF55031">
    <property type="entry name" value="Bacterial exopeptidase dimerisation domain"/>
    <property type="match status" value="1"/>
</dbReference>
<feature type="binding site" evidence="3">
    <location>
        <position position="195"/>
    </location>
    <ligand>
        <name>Zn(2+)</name>
        <dbReference type="ChEBI" id="CHEBI:29105"/>
        <label>1</label>
    </ligand>
</feature>
<comment type="similarity">
    <text evidence="1">Belongs to the peptidase M20 family.</text>
</comment>
<protein>
    <submittedName>
        <fullName evidence="6">Allantoate amidohydrolase</fullName>
    </submittedName>
</protein>
<dbReference type="RefSeq" id="WP_062410633.1">
    <property type="nucleotide sequence ID" value="NZ_CP013652.1"/>
</dbReference>
<evidence type="ECO:0000256" key="4">
    <source>
        <dbReference type="PIRSR" id="PIRSR001235-2"/>
    </source>
</evidence>
<dbReference type="InterPro" id="IPR010158">
    <property type="entry name" value="Amidase_Cbmase"/>
</dbReference>
<dbReference type="Pfam" id="PF07687">
    <property type="entry name" value="M20_dimer"/>
    <property type="match status" value="1"/>
</dbReference>
<feature type="binding site" evidence="4">
    <location>
        <position position="281"/>
    </location>
    <ligand>
        <name>allantoate</name>
        <dbReference type="ChEBI" id="CHEBI:17536"/>
    </ligand>
</feature>
<dbReference type="PANTHER" id="PTHR32494">
    <property type="entry name" value="ALLANTOATE DEIMINASE-RELATED"/>
    <property type="match status" value="1"/>
</dbReference>
<dbReference type="PIRSF" id="PIRSF001235">
    <property type="entry name" value="Amidase_carbamoylase"/>
    <property type="match status" value="1"/>
</dbReference>
<organism evidence="6 7">
    <name type="scientific">Paenibacillus naphthalenovorans</name>
    <dbReference type="NCBI Taxonomy" id="162209"/>
    <lineage>
        <taxon>Bacteria</taxon>
        <taxon>Bacillati</taxon>
        <taxon>Bacillota</taxon>
        <taxon>Bacilli</taxon>
        <taxon>Bacillales</taxon>
        <taxon>Paenibacillaceae</taxon>
        <taxon>Paenibacillus</taxon>
    </lineage>
</organism>
<comment type="cofactor">
    <cofactor evidence="3">
        <name>Zn(2+)</name>
        <dbReference type="ChEBI" id="CHEBI:29105"/>
    </cofactor>
    <text evidence="3">Binds 2 Zn(2+) ions per subunit.</text>
</comment>
<dbReference type="EMBL" id="CP013652">
    <property type="protein sequence ID" value="ALS25217.1"/>
    <property type="molecule type" value="Genomic_DNA"/>
</dbReference>
<dbReference type="STRING" id="162209.IJ22_49550"/>
<keyword evidence="2 6" id="KW-0378">Hydrolase</keyword>
<dbReference type="PATRIC" id="fig|162209.4.peg.5234"/>
<dbReference type="Gene3D" id="3.30.70.360">
    <property type="match status" value="1"/>
</dbReference>
<feature type="binding site" evidence="4">
    <location>
        <position position="294"/>
    </location>
    <ligand>
        <name>allantoate</name>
        <dbReference type="ChEBI" id="CHEBI:17536"/>
    </ligand>
</feature>
<dbReference type="Gene3D" id="3.40.630.10">
    <property type="entry name" value="Zn peptidases"/>
    <property type="match status" value="1"/>
</dbReference>
<accession>A0A0U2UTF2</accession>
<dbReference type="Proteomes" id="UP000061660">
    <property type="component" value="Chromosome"/>
</dbReference>
<dbReference type="KEGG" id="pnp:IJ22_49550"/>
<feature type="binding site" evidence="4">
    <location>
        <position position="220"/>
    </location>
    <ligand>
        <name>allantoate</name>
        <dbReference type="ChEBI" id="CHEBI:17536"/>
    </ligand>
</feature>
<evidence type="ECO:0000256" key="2">
    <source>
        <dbReference type="ARBA" id="ARBA00022801"/>
    </source>
</evidence>
<feature type="binding site" evidence="3">
    <location>
        <position position="96"/>
    </location>
    <ligand>
        <name>Zn(2+)</name>
        <dbReference type="ChEBI" id="CHEBI:29105"/>
        <label>2</label>
    </ligand>
</feature>
<feature type="binding site" evidence="3">
    <location>
        <position position="96"/>
    </location>
    <ligand>
        <name>Zn(2+)</name>
        <dbReference type="ChEBI" id="CHEBI:29105"/>
        <label>1</label>
    </ligand>
</feature>
<evidence type="ECO:0000313" key="7">
    <source>
        <dbReference type="Proteomes" id="UP000061660"/>
    </source>
</evidence>
<dbReference type="InterPro" id="IPR001261">
    <property type="entry name" value="ArgE/DapE_CS"/>
</dbReference>
<dbReference type="NCBIfam" id="NF006771">
    <property type="entry name" value="PRK09290.1-5"/>
    <property type="match status" value="1"/>
</dbReference>
<reference evidence="7" key="1">
    <citation type="submission" date="2015-12" db="EMBL/GenBank/DDBJ databases">
        <title>Complete genome sequences of two moderately thermophilic Paenibacillus species.</title>
        <authorList>
            <person name="Butler R.III."/>
            <person name="Wang J."/>
            <person name="Stark B.C."/>
            <person name="Pombert J.-F."/>
        </authorList>
    </citation>
    <scope>NUCLEOTIDE SEQUENCE [LARGE SCALE GENOMIC DNA]</scope>
    <source>
        <strain evidence="7">32O-Y</strain>
    </source>
</reference>
<dbReference type="InterPro" id="IPR036264">
    <property type="entry name" value="Bact_exopeptidase_dim_dom"/>
</dbReference>
<evidence type="ECO:0000256" key="3">
    <source>
        <dbReference type="PIRSR" id="PIRSR001235-1"/>
    </source>
</evidence>
<keyword evidence="3" id="KW-0862">Zinc</keyword>
<dbReference type="PANTHER" id="PTHR32494:SF5">
    <property type="entry name" value="ALLANTOATE AMIDOHYDROLASE"/>
    <property type="match status" value="1"/>
</dbReference>
<name>A0A0U2UTF2_9BACL</name>
<dbReference type="CDD" id="cd03884">
    <property type="entry name" value="M20_bAS"/>
    <property type="match status" value="1"/>
</dbReference>
<dbReference type="NCBIfam" id="TIGR01879">
    <property type="entry name" value="hydantase"/>
    <property type="match status" value="1"/>
</dbReference>
<evidence type="ECO:0000256" key="1">
    <source>
        <dbReference type="ARBA" id="ARBA00006153"/>
    </source>
</evidence>
<dbReference type="AlphaFoldDB" id="A0A0U2UTF2"/>
<proteinExistence type="inferred from homology"/>
<keyword evidence="7" id="KW-1185">Reference proteome</keyword>